<feature type="compositionally biased region" description="Basic and acidic residues" evidence="1">
    <location>
        <begin position="50"/>
        <end position="63"/>
    </location>
</feature>
<keyword evidence="3" id="KW-1185">Reference proteome</keyword>
<dbReference type="OMA" id="HAGIYPP"/>
<evidence type="ECO:0000313" key="3">
    <source>
        <dbReference type="Proteomes" id="UP000030653"/>
    </source>
</evidence>
<organism evidence="2 3">
    <name type="scientific">Dacryopinax primogenitus (strain DJM 731)</name>
    <name type="common">Brown rot fungus</name>
    <dbReference type="NCBI Taxonomy" id="1858805"/>
    <lineage>
        <taxon>Eukaryota</taxon>
        <taxon>Fungi</taxon>
        <taxon>Dikarya</taxon>
        <taxon>Basidiomycota</taxon>
        <taxon>Agaricomycotina</taxon>
        <taxon>Dacrymycetes</taxon>
        <taxon>Dacrymycetales</taxon>
        <taxon>Dacrymycetaceae</taxon>
        <taxon>Dacryopinax</taxon>
    </lineage>
</organism>
<feature type="compositionally biased region" description="Polar residues" evidence="1">
    <location>
        <begin position="77"/>
        <end position="93"/>
    </location>
</feature>
<dbReference type="HOGENOM" id="CLU_528943_0_0_1"/>
<dbReference type="GeneID" id="63691272"/>
<dbReference type="RefSeq" id="XP_040631092.1">
    <property type="nucleotide sequence ID" value="XM_040776210.1"/>
</dbReference>
<feature type="region of interest" description="Disordered" evidence="1">
    <location>
        <begin position="456"/>
        <end position="475"/>
    </location>
</feature>
<dbReference type="EMBL" id="JH795858">
    <property type="protein sequence ID" value="EJU04198.1"/>
    <property type="molecule type" value="Genomic_DNA"/>
</dbReference>
<evidence type="ECO:0000256" key="1">
    <source>
        <dbReference type="SAM" id="MobiDB-lite"/>
    </source>
</evidence>
<feature type="compositionally biased region" description="Low complexity" evidence="1">
    <location>
        <begin position="98"/>
        <end position="112"/>
    </location>
</feature>
<name>M5GFL0_DACPD</name>
<dbReference type="Proteomes" id="UP000030653">
    <property type="component" value="Unassembled WGS sequence"/>
</dbReference>
<protein>
    <submittedName>
        <fullName evidence="2">Uncharacterized protein</fullName>
    </submittedName>
</protein>
<reference evidence="2 3" key="1">
    <citation type="journal article" date="2012" name="Science">
        <title>The Paleozoic origin of enzymatic lignin decomposition reconstructed from 31 fungal genomes.</title>
        <authorList>
            <person name="Floudas D."/>
            <person name="Binder M."/>
            <person name="Riley R."/>
            <person name="Barry K."/>
            <person name="Blanchette R.A."/>
            <person name="Henrissat B."/>
            <person name="Martinez A.T."/>
            <person name="Otillar R."/>
            <person name="Spatafora J.W."/>
            <person name="Yadav J.S."/>
            <person name="Aerts A."/>
            <person name="Benoit I."/>
            <person name="Boyd A."/>
            <person name="Carlson A."/>
            <person name="Copeland A."/>
            <person name="Coutinho P.M."/>
            <person name="de Vries R.P."/>
            <person name="Ferreira P."/>
            <person name="Findley K."/>
            <person name="Foster B."/>
            <person name="Gaskell J."/>
            <person name="Glotzer D."/>
            <person name="Gorecki P."/>
            <person name="Heitman J."/>
            <person name="Hesse C."/>
            <person name="Hori C."/>
            <person name="Igarashi K."/>
            <person name="Jurgens J.A."/>
            <person name="Kallen N."/>
            <person name="Kersten P."/>
            <person name="Kohler A."/>
            <person name="Kuees U."/>
            <person name="Kumar T.K.A."/>
            <person name="Kuo A."/>
            <person name="LaButti K."/>
            <person name="Larrondo L.F."/>
            <person name="Lindquist E."/>
            <person name="Ling A."/>
            <person name="Lombard V."/>
            <person name="Lucas S."/>
            <person name="Lundell T."/>
            <person name="Martin R."/>
            <person name="McLaughlin D.J."/>
            <person name="Morgenstern I."/>
            <person name="Morin E."/>
            <person name="Murat C."/>
            <person name="Nagy L.G."/>
            <person name="Nolan M."/>
            <person name="Ohm R.A."/>
            <person name="Patyshakuliyeva A."/>
            <person name="Rokas A."/>
            <person name="Ruiz-Duenas F.J."/>
            <person name="Sabat G."/>
            <person name="Salamov A."/>
            <person name="Samejima M."/>
            <person name="Schmutz J."/>
            <person name="Slot J.C."/>
            <person name="St John F."/>
            <person name="Stenlid J."/>
            <person name="Sun H."/>
            <person name="Sun S."/>
            <person name="Syed K."/>
            <person name="Tsang A."/>
            <person name="Wiebenga A."/>
            <person name="Young D."/>
            <person name="Pisabarro A."/>
            <person name="Eastwood D.C."/>
            <person name="Martin F."/>
            <person name="Cullen D."/>
            <person name="Grigoriev I.V."/>
            <person name="Hibbett D.S."/>
        </authorList>
    </citation>
    <scope>NUCLEOTIDE SEQUENCE [LARGE SCALE GENOMIC DNA]</scope>
    <source>
        <strain evidence="2 3">DJM-731 SS1</strain>
    </source>
</reference>
<feature type="compositionally biased region" description="Polar residues" evidence="1">
    <location>
        <begin position="456"/>
        <end position="468"/>
    </location>
</feature>
<proteinExistence type="predicted"/>
<feature type="region of interest" description="Disordered" evidence="1">
    <location>
        <begin position="1"/>
        <end position="113"/>
    </location>
</feature>
<evidence type="ECO:0000313" key="2">
    <source>
        <dbReference type="EMBL" id="EJU04198.1"/>
    </source>
</evidence>
<dbReference type="OrthoDB" id="2434934at2759"/>
<accession>M5GFL0</accession>
<sequence length="515" mass="54418">MFTALSKRLSVNGKSPKKASDVDPTNPYSSTPAVVASPRSVPIVKVTAPKLDEPAHEKRERGETAASAAPNEAPKSESGNAHNPVNGIESNGGHSHESSTPSRPEPSTRSSSGNVLAKIWSVDWAIQKQTVTTGPPSARVDRQAYLSAVRLRSVIVGSSALATDPSAKLSSADAKKLRESLQKPDEAQPIVAQLRRLASHPDHEKLSASAGKPAFPAAPIHAACLSVPDEEAAAMHFSKLIAVNALKVPPPPTAELAARLPVLSPTALESAFGSMNLVSLVTAPDLGLGHPASDPGIFSGAVPSTQEIETGIEEVSRTLLALGFAGSGMVWPDHTGVYPPTDRMSCYTYWWGYELVLPHKSVQYLSKCKSISGAMLDFLTALALFTEGVREILPFIRYISQFVDMEFDGIAQQDRGQGVVCAATWLIPVSLVPRTWDFPPRPANLPVTYAAPKPILTSTRTSGTTSAPLSAPGTPAPIPMHSYSAPVTPEPVASDIDPLSFLGVRAFPPTGTAEH</sequence>
<gene>
    <name evidence="2" type="ORF">DACRYDRAFT_76556</name>
</gene>
<dbReference type="AlphaFoldDB" id="M5GFL0"/>